<gene>
    <name evidence="1" type="ORF">GR212_26930</name>
</gene>
<evidence type="ECO:0000313" key="1">
    <source>
        <dbReference type="EMBL" id="NEI73197.1"/>
    </source>
</evidence>
<evidence type="ECO:0000313" key="2">
    <source>
        <dbReference type="Proteomes" id="UP000483035"/>
    </source>
</evidence>
<sequence length="71" mass="8388">METQRAYERRRVIRGASYSLAEFQKKYSLDDGVAENLFVRFGPSAIELDLLMRAKRYMPSFNDLTKDMPHR</sequence>
<evidence type="ECO:0008006" key="3">
    <source>
        <dbReference type="Google" id="ProtNLM"/>
    </source>
</evidence>
<reference evidence="1 2" key="1">
    <citation type="submission" date="2019-12" db="EMBL/GenBank/DDBJ databases">
        <title>Rhizobium genotypes associated with high levels of biological nitrogen fixation by grain legumes in a temperate-maritime cropping system.</title>
        <authorList>
            <person name="Maluk M."/>
            <person name="Francesc Ferrando Molina F."/>
            <person name="Lopez Del Egido L."/>
            <person name="Lafos M."/>
            <person name="Langarica-Fuentes A."/>
            <person name="Gebre Yohannes G."/>
            <person name="Young M.W."/>
            <person name="Martin P."/>
            <person name="Gantlett R."/>
            <person name="Kenicer G."/>
            <person name="Hawes C."/>
            <person name="Begg G.S."/>
            <person name="Quilliam R.S."/>
            <person name="Squire G.R."/>
            <person name="Poole P.S."/>
            <person name="Young P.W."/>
            <person name="Iannetta P.M."/>
            <person name="James E.K."/>
        </authorList>
    </citation>
    <scope>NUCLEOTIDE SEQUENCE [LARGE SCALE GENOMIC DNA]</scope>
    <source>
        <strain evidence="1 2">JHI1118</strain>
    </source>
</reference>
<comment type="caution">
    <text evidence="1">The sequence shown here is derived from an EMBL/GenBank/DDBJ whole genome shotgun (WGS) entry which is preliminary data.</text>
</comment>
<dbReference type="RefSeq" id="WP_163991281.1">
    <property type="nucleotide sequence ID" value="NZ_WUEY01000016.1"/>
</dbReference>
<protein>
    <recommendedName>
        <fullName evidence="3">DUF3606 domain-containing protein</fullName>
    </recommendedName>
</protein>
<name>A0A6L9UGD1_9HYPH</name>
<dbReference type="Proteomes" id="UP000483035">
    <property type="component" value="Unassembled WGS sequence"/>
</dbReference>
<dbReference type="AlphaFoldDB" id="A0A6L9UGD1"/>
<accession>A0A6L9UGD1</accession>
<organism evidence="1 2">
    <name type="scientific">Rhizobium lusitanum</name>
    <dbReference type="NCBI Taxonomy" id="293958"/>
    <lineage>
        <taxon>Bacteria</taxon>
        <taxon>Pseudomonadati</taxon>
        <taxon>Pseudomonadota</taxon>
        <taxon>Alphaproteobacteria</taxon>
        <taxon>Hyphomicrobiales</taxon>
        <taxon>Rhizobiaceae</taxon>
        <taxon>Rhizobium/Agrobacterium group</taxon>
        <taxon>Rhizobium</taxon>
    </lineage>
</organism>
<proteinExistence type="predicted"/>
<dbReference type="EMBL" id="WUEY01000016">
    <property type="protein sequence ID" value="NEI73197.1"/>
    <property type="molecule type" value="Genomic_DNA"/>
</dbReference>